<evidence type="ECO:0000313" key="2">
    <source>
        <dbReference type="EMBL" id="UKJ87869.2"/>
    </source>
</evidence>
<organism evidence="2 3">
    <name type="scientific">Theileria orientalis</name>
    <dbReference type="NCBI Taxonomy" id="68886"/>
    <lineage>
        <taxon>Eukaryota</taxon>
        <taxon>Sar</taxon>
        <taxon>Alveolata</taxon>
        <taxon>Apicomplexa</taxon>
        <taxon>Aconoidasida</taxon>
        <taxon>Piroplasmida</taxon>
        <taxon>Theileriidae</taxon>
        <taxon>Theileria</taxon>
    </lineage>
</organism>
<protein>
    <recommendedName>
        <fullName evidence="4">Lon N-terminal domain-containing protein</fullName>
    </recommendedName>
</protein>
<accession>A0A976M3U8</accession>
<keyword evidence="1" id="KW-0732">Signal</keyword>
<dbReference type="AlphaFoldDB" id="A0A976M3U8"/>
<evidence type="ECO:0000313" key="3">
    <source>
        <dbReference type="Proteomes" id="UP000244803"/>
    </source>
</evidence>
<reference evidence="2" key="1">
    <citation type="submission" date="2022-07" db="EMBL/GenBank/DDBJ databases">
        <title>Evaluation of T. orientalis genome assembly methods using nanopore sequencing and analysis of variation between genomes.</title>
        <authorList>
            <person name="Yam J."/>
            <person name="Micallef M.L."/>
            <person name="Liu M."/>
            <person name="Djordjevic S.P."/>
            <person name="Bogema D.R."/>
            <person name="Jenkins C."/>
        </authorList>
    </citation>
    <scope>NUCLEOTIDE SEQUENCE</scope>
    <source>
        <strain evidence="2">Fish Creek</strain>
    </source>
</reference>
<gene>
    <name evidence="2" type="ORF">MACJ_000309</name>
</gene>
<evidence type="ECO:0000256" key="1">
    <source>
        <dbReference type="SAM" id="SignalP"/>
    </source>
</evidence>
<evidence type="ECO:0008006" key="4">
    <source>
        <dbReference type="Google" id="ProtNLM"/>
    </source>
</evidence>
<name>A0A976M3U8_THEOR</name>
<feature type="chain" id="PRO_5036823927" description="Lon N-terminal domain-containing protein" evidence="1">
    <location>
        <begin position="21"/>
        <end position="505"/>
    </location>
</feature>
<sequence>MCNILTAFLYFVLYILIANNVNISNRVECIYRKTTLAHLKSALSFIPSNSQIKFLNRRSQPLIVRRVFSRLKDDLSIDPENLNLSGNEHDYKSVSERMEKENVEYIDNTDNLSETTEVVESSDDNKYFDWDSITKSTESESFGSSSDENMESEDVELKTVTTNVDGESTENIETGERPAIYGSGLNSELNVEEYEIGVSNGRINEWPVEWSPGKKVLSFFPILIDQYSLNPNPLQLGFEDSIRFRGKHVESIFNSIIDKLGEKEVYGLCFLSPESLQLAPLAVYAELISKKVVVDGSGENLIVTGRVLGRVLINRVVLEEPFIKALVSPYEDEPVLQDPENVPKLVDEIVNLYETCNTAEAEIMQLLEQPYAHTRVKNRSKLFDVIDDRLNKFNIKNTINQGFAQIAAYAAFDYHLNASERYDALAMQNTEDRLRFVRDTLKFKGKQLSIVKNSPRDRLADLVKQLKNFQNNRDSIYNFQEQKEASATVKEDVAVSNSQTAEEPK</sequence>
<proteinExistence type="predicted"/>
<dbReference type="Proteomes" id="UP000244803">
    <property type="component" value="Chromosome 1"/>
</dbReference>
<dbReference type="EMBL" id="CP056065">
    <property type="protein sequence ID" value="UKJ87869.2"/>
    <property type="molecule type" value="Genomic_DNA"/>
</dbReference>
<dbReference type="OrthoDB" id="363961at2759"/>
<feature type="signal peptide" evidence="1">
    <location>
        <begin position="1"/>
        <end position="20"/>
    </location>
</feature>